<protein>
    <submittedName>
        <fullName evidence="1">Isoamylase</fullName>
    </submittedName>
</protein>
<evidence type="ECO:0000313" key="1">
    <source>
        <dbReference type="EMBL" id="NHC14166.1"/>
    </source>
</evidence>
<dbReference type="SUPFAM" id="SSF81296">
    <property type="entry name" value="E set domains"/>
    <property type="match status" value="1"/>
</dbReference>
<gene>
    <name evidence="1" type="ORF">G9H71_10270</name>
</gene>
<dbReference type="Proteomes" id="UP000800981">
    <property type="component" value="Unassembled WGS sequence"/>
</dbReference>
<dbReference type="RefSeq" id="WP_166281407.1">
    <property type="nucleotide sequence ID" value="NZ_JAANNP010000004.1"/>
</dbReference>
<keyword evidence="2" id="KW-1185">Reference proteome</keyword>
<evidence type="ECO:0000313" key="2">
    <source>
        <dbReference type="Proteomes" id="UP000800981"/>
    </source>
</evidence>
<proteinExistence type="predicted"/>
<name>A0ABX0GVJ5_9ACTN</name>
<accession>A0ABX0GVJ5</accession>
<dbReference type="EMBL" id="JAANNP010000004">
    <property type="protein sequence ID" value="NHC14166.1"/>
    <property type="molecule type" value="Genomic_DNA"/>
</dbReference>
<dbReference type="Gene3D" id="2.60.40.10">
    <property type="entry name" value="Immunoglobulins"/>
    <property type="match status" value="1"/>
</dbReference>
<reference evidence="1 2" key="1">
    <citation type="submission" date="2020-03" db="EMBL/GenBank/DDBJ databases">
        <title>Two novel Motilibacter sp.</title>
        <authorList>
            <person name="Liu S."/>
        </authorList>
    </citation>
    <scope>NUCLEOTIDE SEQUENCE [LARGE SCALE GENOMIC DNA]</scope>
    <source>
        <strain evidence="1 2">E257</strain>
    </source>
</reference>
<sequence length="93" mass="10306">MIRRQRTGEHESVKVTFVIDEAAHEGPVSVVGDFNDWKPGAHLLRRRSNGTRSVAVTLPAGQPVRFRYLGDGGRWFDDSDVDHLDGHGGLITL</sequence>
<organism evidence="1 2">
    <name type="scientific">Motilibacter deserti</name>
    <dbReference type="NCBI Taxonomy" id="2714956"/>
    <lineage>
        <taxon>Bacteria</taxon>
        <taxon>Bacillati</taxon>
        <taxon>Actinomycetota</taxon>
        <taxon>Actinomycetes</taxon>
        <taxon>Motilibacterales</taxon>
        <taxon>Motilibacteraceae</taxon>
        <taxon>Motilibacter</taxon>
    </lineage>
</organism>
<dbReference type="CDD" id="cd07184">
    <property type="entry name" value="E_set_Isoamylase_like_N"/>
    <property type="match status" value="1"/>
</dbReference>
<dbReference type="InterPro" id="IPR013783">
    <property type="entry name" value="Ig-like_fold"/>
</dbReference>
<comment type="caution">
    <text evidence="1">The sequence shown here is derived from an EMBL/GenBank/DDBJ whole genome shotgun (WGS) entry which is preliminary data.</text>
</comment>
<dbReference type="InterPro" id="IPR014756">
    <property type="entry name" value="Ig_E-set"/>
</dbReference>